<feature type="domain" description="FAD/NAD(P)-binding" evidence="6">
    <location>
        <begin position="7"/>
        <end position="276"/>
    </location>
</feature>
<evidence type="ECO:0000256" key="4">
    <source>
        <dbReference type="ARBA" id="ARBA00022827"/>
    </source>
</evidence>
<dbReference type="InterPro" id="IPR036188">
    <property type="entry name" value="FAD/NAD-bd_sf"/>
</dbReference>
<organism evidence="7 8">
    <name type="scientific">Kribbella italica</name>
    <dbReference type="NCBI Taxonomy" id="1540520"/>
    <lineage>
        <taxon>Bacteria</taxon>
        <taxon>Bacillati</taxon>
        <taxon>Actinomycetota</taxon>
        <taxon>Actinomycetes</taxon>
        <taxon>Propionibacteriales</taxon>
        <taxon>Kribbellaceae</taxon>
        <taxon>Kribbella</taxon>
    </lineage>
</organism>
<dbReference type="Gene3D" id="3.50.50.100">
    <property type="match status" value="1"/>
</dbReference>
<dbReference type="RefSeq" id="WP_184794041.1">
    <property type="nucleotide sequence ID" value="NZ_JACHMY010000001.1"/>
</dbReference>
<evidence type="ECO:0000256" key="2">
    <source>
        <dbReference type="ARBA" id="ARBA00005272"/>
    </source>
</evidence>
<keyword evidence="8" id="KW-1185">Reference proteome</keyword>
<sequence>MIKKIEAVVIGGGYAGVMAANRLTKRADVAVTLINPRATFVERIRLHQLVGGSDDAVVEYDHVLADGVRLVVDAADRIDAAERTVTLVSGTTVSYDYLVYAVGSGTDVEQVPGLEFAYPLNSLEEAERLRSIVDNAEAVTVVGAGPAGIETAAELAEAGHQVTLVCGGVLGPYLHASGRRTVAARLDKLGVNIVDGPGTTVAAVTRDVVQLADGRELPSDLTIWTAGFGVPDLAVRSGLTTDALGRLLTDETLTSVDNERIVAAGDSAAPSDLPFRMGCQSAVQLGPQAAETVLSRIAGKKPVDAGVGFAGQCISLGRDIGIFQFAHRNDVAISLHLRGRFGALVKEMICKSTVWQLRTEGRRPGVMKWWMKDGKRPQLVRGARDARDVRDACGVGDVGDVGGVRGAGDVGGVRDMRGVGGGEGVGRVGGVRGAGDVGSVRDLGGVGGAEGVRGVRGAGGVRDVGDVREVSQA</sequence>
<evidence type="ECO:0000313" key="7">
    <source>
        <dbReference type="EMBL" id="MBB5834260.1"/>
    </source>
</evidence>
<dbReference type="InterPro" id="IPR023753">
    <property type="entry name" value="FAD/NAD-binding_dom"/>
</dbReference>
<dbReference type="EMBL" id="JACHMY010000001">
    <property type="protein sequence ID" value="MBB5834260.1"/>
    <property type="molecule type" value="Genomic_DNA"/>
</dbReference>
<reference evidence="7 8" key="1">
    <citation type="submission" date="2020-08" db="EMBL/GenBank/DDBJ databases">
        <title>Sequencing the genomes of 1000 actinobacteria strains.</title>
        <authorList>
            <person name="Klenk H.-P."/>
        </authorList>
    </citation>
    <scope>NUCLEOTIDE SEQUENCE [LARGE SCALE GENOMIC DNA]</scope>
    <source>
        <strain evidence="7 8">DSM 28967</strain>
    </source>
</reference>
<dbReference type="Pfam" id="PF07992">
    <property type="entry name" value="Pyr_redox_2"/>
    <property type="match status" value="1"/>
</dbReference>
<protein>
    <submittedName>
        <fullName evidence="7">NADH dehydrogenase FAD-containing subunit</fullName>
    </submittedName>
</protein>
<dbReference type="PANTHER" id="PTHR42913">
    <property type="entry name" value="APOPTOSIS-INDUCING FACTOR 1"/>
    <property type="match status" value="1"/>
</dbReference>
<evidence type="ECO:0000313" key="8">
    <source>
        <dbReference type="Proteomes" id="UP000549971"/>
    </source>
</evidence>
<comment type="cofactor">
    <cofactor evidence="1">
        <name>FAD</name>
        <dbReference type="ChEBI" id="CHEBI:57692"/>
    </cofactor>
</comment>
<evidence type="ECO:0000256" key="3">
    <source>
        <dbReference type="ARBA" id="ARBA00022630"/>
    </source>
</evidence>
<evidence type="ECO:0000256" key="1">
    <source>
        <dbReference type="ARBA" id="ARBA00001974"/>
    </source>
</evidence>
<dbReference type="GO" id="GO:0019646">
    <property type="term" value="P:aerobic electron transport chain"/>
    <property type="evidence" value="ECO:0007669"/>
    <property type="project" value="TreeGrafter"/>
</dbReference>
<dbReference type="AlphaFoldDB" id="A0A7W9J2P6"/>
<dbReference type="SUPFAM" id="SSF51905">
    <property type="entry name" value="FAD/NAD(P)-binding domain"/>
    <property type="match status" value="2"/>
</dbReference>
<evidence type="ECO:0000256" key="5">
    <source>
        <dbReference type="ARBA" id="ARBA00023002"/>
    </source>
</evidence>
<name>A0A7W9J2P6_9ACTN</name>
<comment type="caution">
    <text evidence="7">The sequence shown here is derived from an EMBL/GenBank/DDBJ whole genome shotgun (WGS) entry which is preliminary data.</text>
</comment>
<dbReference type="Proteomes" id="UP000549971">
    <property type="component" value="Unassembled WGS sequence"/>
</dbReference>
<dbReference type="GO" id="GO:0003955">
    <property type="term" value="F:NAD(P)H dehydrogenase (quinone) activity"/>
    <property type="evidence" value="ECO:0007669"/>
    <property type="project" value="TreeGrafter"/>
</dbReference>
<keyword evidence="4" id="KW-0274">FAD</keyword>
<evidence type="ECO:0000259" key="6">
    <source>
        <dbReference type="Pfam" id="PF07992"/>
    </source>
</evidence>
<dbReference type="PANTHER" id="PTHR42913:SF3">
    <property type="entry name" value="64 KDA MITOCHONDRIAL NADH DEHYDROGENASE (EUROFUNG)"/>
    <property type="match status" value="1"/>
</dbReference>
<accession>A0A7W9J2P6</accession>
<proteinExistence type="inferred from homology"/>
<keyword evidence="3" id="KW-0285">Flavoprotein</keyword>
<dbReference type="InterPro" id="IPR051169">
    <property type="entry name" value="NADH-Q_oxidoreductase"/>
</dbReference>
<dbReference type="PRINTS" id="PR00368">
    <property type="entry name" value="FADPNR"/>
</dbReference>
<comment type="similarity">
    <text evidence="2">Belongs to the NADH dehydrogenase family.</text>
</comment>
<keyword evidence="5" id="KW-0560">Oxidoreductase</keyword>
<gene>
    <name evidence="7" type="ORF">HDA39_000994</name>
</gene>